<dbReference type="Proteomes" id="UP001281761">
    <property type="component" value="Unassembled WGS sequence"/>
</dbReference>
<keyword evidence="2" id="KW-1185">Reference proteome</keyword>
<dbReference type="EMBL" id="JARBJD010000028">
    <property type="protein sequence ID" value="KAK2959612.1"/>
    <property type="molecule type" value="Genomic_DNA"/>
</dbReference>
<proteinExistence type="predicted"/>
<evidence type="ECO:0000313" key="1">
    <source>
        <dbReference type="EMBL" id="KAK2959612.1"/>
    </source>
</evidence>
<comment type="caution">
    <text evidence="1">The sequence shown here is derived from an EMBL/GenBank/DDBJ whole genome shotgun (WGS) entry which is preliminary data.</text>
</comment>
<reference evidence="1 2" key="1">
    <citation type="journal article" date="2022" name="bioRxiv">
        <title>Genomics of Preaxostyla Flagellates Illuminates Evolutionary Transitions and the Path Towards Mitochondrial Loss.</title>
        <authorList>
            <person name="Novak L.V.F."/>
            <person name="Treitli S.C."/>
            <person name="Pyrih J."/>
            <person name="Halakuc P."/>
            <person name="Pipaliya S.V."/>
            <person name="Vacek V."/>
            <person name="Brzon O."/>
            <person name="Soukal P."/>
            <person name="Eme L."/>
            <person name="Dacks J.B."/>
            <person name="Karnkowska A."/>
            <person name="Elias M."/>
            <person name="Hampl V."/>
        </authorList>
    </citation>
    <scope>NUCLEOTIDE SEQUENCE [LARGE SCALE GENOMIC DNA]</scope>
    <source>
        <strain evidence="1">NAU3</strain>
        <tissue evidence="1">Gut</tissue>
    </source>
</reference>
<evidence type="ECO:0000313" key="2">
    <source>
        <dbReference type="Proteomes" id="UP001281761"/>
    </source>
</evidence>
<organism evidence="1 2">
    <name type="scientific">Blattamonas nauphoetae</name>
    <dbReference type="NCBI Taxonomy" id="2049346"/>
    <lineage>
        <taxon>Eukaryota</taxon>
        <taxon>Metamonada</taxon>
        <taxon>Preaxostyla</taxon>
        <taxon>Oxymonadida</taxon>
        <taxon>Blattamonas</taxon>
    </lineage>
</organism>
<protein>
    <submittedName>
        <fullName evidence="1">Uncharacterized protein</fullName>
    </submittedName>
</protein>
<gene>
    <name evidence="1" type="ORF">BLNAU_5390</name>
</gene>
<sequence>MTKFQTMHDYLTTVQIRGGEAERKSEIARFMLTVKQALAHCWASSVSMSEAELMEGCADVGDVCTQFESC</sequence>
<accession>A0ABQ9Y768</accession>
<name>A0ABQ9Y768_9EUKA</name>